<dbReference type="EMBL" id="PFAP01000001">
    <property type="protein sequence ID" value="PIR94649.1"/>
    <property type="molecule type" value="Genomic_DNA"/>
</dbReference>
<evidence type="ECO:0000256" key="1">
    <source>
        <dbReference type="ARBA" id="ARBA00005594"/>
    </source>
</evidence>
<evidence type="ECO:0000256" key="2">
    <source>
        <dbReference type="ARBA" id="ARBA00022598"/>
    </source>
</evidence>
<dbReference type="GO" id="GO:0006420">
    <property type="term" value="P:arginyl-tRNA aminoacylation"/>
    <property type="evidence" value="ECO:0007669"/>
    <property type="project" value="UniProtKB-UniRule"/>
</dbReference>
<comment type="subcellular location">
    <subcellularLocation>
        <location evidence="8">Cytoplasm</location>
    </subcellularLocation>
</comment>
<dbReference type="InterPro" id="IPR035684">
    <property type="entry name" value="ArgRS_core"/>
</dbReference>
<dbReference type="SUPFAM" id="SSF55190">
    <property type="entry name" value="Arginyl-tRNA synthetase (ArgRS), N-terminal 'additional' domain"/>
    <property type="match status" value="1"/>
</dbReference>
<dbReference type="Gene3D" id="1.10.730.10">
    <property type="entry name" value="Isoleucyl-tRNA Synthetase, Domain 1"/>
    <property type="match status" value="1"/>
</dbReference>
<evidence type="ECO:0000313" key="13">
    <source>
        <dbReference type="Proteomes" id="UP000229901"/>
    </source>
</evidence>
<dbReference type="PANTHER" id="PTHR11956:SF5">
    <property type="entry name" value="ARGININE--TRNA LIGASE, CYTOPLASMIC"/>
    <property type="match status" value="1"/>
</dbReference>
<dbReference type="Pfam" id="PF05746">
    <property type="entry name" value="DALR_1"/>
    <property type="match status" value="1"/>
</dbReference>
<proteinExistence type="inferred from homology"/>
<keyword evidence="8" id="KW-0963">Cytoplasm</keyword>
<dbReference type="AlphaFoldDB" id="A0A2H0V8F3"/>
<keyword evidence="4 8" id="KW-0067">ATP-binding</keyword>
<evidence type="ECO:0000256" key="7">
    <source>
        <dbReference type="ARBA" id="ARBA00049339"/>
    </source>
</evidence>
<organism evidence="12 13">
    <name type="scientific">Candidatus Falkowbacteria bacterium CG10_big_fil_rev_8_21_14_0_10_39_11</name>
    <dbReference type="NCBI Taxonomy" id="1974565"/>
    <lineage>
        <taxon>Bacteria</taxon>
        <taxon>Candidatus Falkowiibacteriota</taxon>
    </lineage>
</organism>
<protein>
    <recommendedName>
        <fullName evidence="8">Arginine--tRNA ligase</fullName>
        <ecNumber evidence="8">6.1.1.19</ecNumber>
    </recommendedName>
    <alternativeName>
        <fullName evidence="8">Arginyl-tRNA synthetase</fullName>
        <shortName evidence="8">ArgRS</shortName>
    </alternativeName>
</protein>
<reference evidence="13" key="1">
    <citation type="submission" date="2017-09" db="EMBL/GenBank/DDBJ databases">
        <title>Depth-based differentiation of microbial function through sediment-hosted aquifers and enrichment of novel symbionts in the deep terrestrial subsurface.</title>
        <authorList>
            <person name="Probst A.J."/>
            <person name="Ladd B."/>
            <person name="Jarett J.K."/>
            <person name="Geller-Mcgrath D.E."/>
            <person name="Sieber C.M.K."/>
            <person name="Emerson J.B."/>
            <person name="Anantharaman K."/>
            <person name="Thomas B.C."/>
            <person name="Malmstrom R."/>
            <person name="Stieglmeier M."/>
            <person name="Klingl A."/>
            <person name="Woyke T."/>
            <person name="Ryan C.M."/>
            <person name="Banfield J.F."/>
        </authorList>
    </citation>
    <scope>NUCLEOTIDE SEQUENCE [LARGE SCALE GENOMIC DNA]</scope>
</reference>
<dbReference type="Proteomes" id="UP000229901">
    <property type="component" value="Unassembled WGS sequence"/>
</dbReference>
<dbReference type="NCBIfam" id="TIGR00456">
    <property type="entry name" value="argS"/>
    <property type="match status" value="1"/>
</dbReference>
<accession>A0A2H0V8F3</accession>
<dbReference type="EC" id="6.1.1.19" evidence="8"/>
<dbReference type="SMART" id="SM01016">
    <property type="entry name" value="Arg_tRNA_synt_N"/>
    <property type="match status" value="1"/>
</dbReference>
<dbReference type="InterPro" id="IPR009080">
    <property type="entry name" value="tRNAsynth_Ia_anticodon-bd"/>
</dbReference>
<dbReference type="GO" id="GO:0004814">
    <property type="term" value="F:arginine-tRNA ligase activity"/>
    <property type="evidence" value="ECO:0007669"/>
    <property type="project" value="UniProtKB-UniRule"/>
</dbReference>
<comment type="catalytic activity">
    <reaction evidence="7 8">
        <text>tRNA(Arg) + L-arginine + ATP = L-arginyl-tRNA(Arg) + AMP + diphosphate</text>
        <dbReference type="Rhea" id="RHEA:20301"/>
        <dbReference type="Rhea" id="RHEA-COMP:9658"/>
        <dbReference type="Rhea" id="RHEA-COMP:9673"/>
        <dbReference type="ChEBI" id="CHEBI:30616"/>
        <dbReference type="ChEBI" id="CHEBI:32682"/>
        <dbReference type="ChEBI" id="CHEBI:33019"/>
        <dbReference type="ChEBI" id="CHEBI:78442"/>
        <dbReference type="ChEBI" id="CHEBI:78513"/>
        <dbReference type="ChEBI" id="CHEBI:456215"/>
        <dbReference type="EC" id="6.1.1.19"/>
    </reaction>
</comment>
<evidence type="ECO:0000256" key="6">
    <source>
        <dbReference type="ARBA" id="ARBA00023146"/>
    </source>
</evidence>
<evidence type="ECO:0000256" key="3">
    <source>
        <dbReference type="ARBA" id="ARBA00022741"/>
    </source>
</evidence>
<dbReference type="InterPro" id="IPR001278">
    <property type="entry name" value="Arg-tRNA-ligase"/>
</dbReference>
<evidence type="ECO:0000256" key="9">
    <source>
        <dbReference type="RuleBase" id="RU363038"/>
    </source>
</evidence>
<comment type="subunit">
    <text evidence="8">Monomer.</text>
</comment>
<dbReference type="InterPro" id="IPR036695">
    <property type="entry name" value="Arg-tRNA-synth_N_sf"/>
</dbReference>
<feature type="short sequence motif" description="'HIGH' region" evidence="8">
    <location>
        <begin position="118"/>
        <end position="128"/>
    </location>
</feature>
<dbReference type="InterPro" id="IPR005148">
    <property type="entry name" value="Arg-tRNA-synth_N"/>
</dbReference>
<evidence type="ECO:0000313" key="12">
    <source>
        <dbReference type="EMBL" id="PIR94649.1"/>
    </source>
</evidence>
<comment type="caution">
    <text evidence="12">The sequence shown here is derived from an EMBL/GenBank/DDBJ whole genome shotgun (WGS) entry which is preliminary data.</text>
</comment>
<dbReference type="Pfam" id="PF03485">
    <property type="entry name" value="Arg_tRNA_synt_N"/>
    <property type="match status" value="1"/>
</dbReference>
<evidence type="ECO:0000259" key="10">
    <source>
        <dbReference type="SMART" id="SM00836"/>
    </source>
</evidence>
<dbReference type="Gene3D" id="3.30.1360.70">
    <property type="entry name" value="Arginyl tRNA synthetase N-terminal domain"/>
    <property type="match status" value="1"/>
</dbReference>
<evidence type="ECO:0000256" key="5">
    <source>
        <dbReference type="ARBA" id="ARBA00022917"/>
    </source>
</evidence>
<keyword evidence="6 8" id="KW-0030">Aminoacyl-tRNA synthetase</keyword>
<gene>
    <name evidence="8 12" type="primary">argS</name>
    <name evidence="12" type="ORF">COT97_00105</name>
</gene>
<dbReference type="PRINTS" id="PR01038">
    <property type="entry name" value="TRNASYNTHARG"/>
</dbReference>
<dbReference type="GO" id="GO:0005737">
    <property type="term" value="C:cytoplasm"/>
    <property type="evidence" value="ECO:0007669"/>
    <property type="project" value="UniProtKB-SubCell"/>
</dbReference>
<dbReference type="HAMAP" id="MF_00123">
    <property type="entry name" value="Arg_tRNA_synth"/>
    <property type="match status" value="1"/>
</dbReference>
<dbReference type="SUPFAM" id="SSF52374">
    <property type="entry name" value="Nucleotidylyl transferase"/>
    <property type="match status" value="1"/>
</dbReference>
<dbReference type="GO" id="GO:0005524">
    <property type="term" value="F:ATP binding"/>
    <property type="evidence" value="ECO:0007669"/>
    <property type="project" value="UniProtKB-UniRule"/>
</dbReference>
<dbReference type="InterPro" id="IPR008909">
    <property type="entry name" value="DALR_anticod-bd"/>
</dbReference>
<sequence length="567" mass="64401">MSTIKHQLADELKKILKIVVDITLFTDPPKADLGEFALPLFVFAKEMKKNPNELATEFAEKINAGTSKLILNAEAAGPYLNLYFKPEVWNAAVITHTETLPTDSGGKPEKIMIEYSQPNTHKEFHVGHLRNACLGASIVNILRYQGQEVIAANYIGDTGVHVAKCLWWLQKKYPDGNYDFGHKSKGEFLGDIYAEAVRKLADNKDLESEVSAIHKQLESQNPEITNLWQKTKEWSMAGFNLVYDKLNVRFDEWFWESEEEIEGKELIFDILKKGTVPQIKESEGAVIADLKEFDLDVMVLIKSDGNVLYGTKDLPLGKKKFDKFNIDKSVYIVDNRQSLYLKQIFKLLDLLGYENKEKLHVAHDFVTLPDGAMGSRKGNVVIFWDLYNAMHEKLTTETKERHSDWTNEQIEKTASQVTLAALKFWMLKYENNSVIIFDMDKAMSVEGATGPYLLYTVARINSVLKKAGQISSKVDYSLLKELEEKDVIKIISRFDNVVKLSADKYQPSFLATYLLELAQAVNSFYHQHHVISSDGTLQAVRIKLLQAAKTTLEKGLNLLNIDSVEEM</sequence>
<evidence type="ECO:0000259" key="11">
    <source>
        <dbReference type="SMART" id="SM01016"/>
    </source>
</evidence>
<dbReference type="FunFam" id="1.10.730.10:FF:000006">
    <property type="entry name" value="Arginyl-tRNA synthetase 2, mitochondrial"/>
    <property type="match status" value="1"/>
</dbReference>
<dbReference type="Gene3D" id="3.40.50.620">
    <property type="entry name" value="HUPs"/>
    <property type="match status" value="1"/>
</dbReference>
<dbReference type="SUPFAM" id="SSF47323">
    <property type="entry name" value="Anticodon-binding domain of a subclass of class I aminoacyl-tRNA synthetases"/>
    <property type="match status" value="1"/>
</dbReference>
<dbReference type="SMART" id="SM00836">
    <property type="entry name" value="DALR_1"/>
    <property type="match status" value="1"/>
</dbReference>
<evidence type="ECO:0000256" key="4">
    <source>
        <dbReference type="ARBA" id="ARBA00022840"/>
    </source>
</evidence>
<feature type="domain" description="DALR anticodon binding" evidence="10">
    <location>
        <begin position="453"/>
        <end position="567"/>
    </location>
</feature>
<feature type="domain" description="Arginyl tRNA synthetase N-terminal" evidence="11">
    <location>
        <begin position="2"/>
        <end position="84"/>
    </location>
</feature>
<dbReference type="Pfam" id="PF00750">
    <property type="entry name" value="tRNA-synt_1d"/>
    <property type="match status" value="1"/>
</dbReference>
<evidence type="ECO:0000256" key="8">
    <source>
        <dbReference type="HAMAP-Rule" id="MF_00123"/>
    </source>
</evidence>
<keyword evidence="3 8" id="KW-0547">Nucleotide-binding</keyword>
<keyword evidence="5 8" id="KW-0648">Protein biosynthesis</keyword>
<name>A0A2H0V8F3_9BACT</name>
<dbReference type="PANTHER" id="PTHR11956">
    <property type="entry name" value="ARGINYL-TRNA SYNTHETASE"/>
    <property type="match status" value="1"/>
</dbReference>
<keyword evidence="2 8" id="KW-0436">Ligase</keyword>
<comment type="similarity">
    <text evidence="1 8 9">Belongs to the class-I aminoacyl-tRNA synthetase family.</text>
</comment>
<dbReference type="InterPro" id="IPR014729">
    <property type="entry name" value="Rossmann-like_a/b/a_fold"/>
</dbReference>